<dbReference type="PANTHER" id="PTHR12526:SF630">
    <property type="entry name" value="GLYCOSYLTRANSFERASE"/>
    <property type="match status" value="1"/>
</dbReference>
<comment type="caution">
    <text evidence="3">The sequence shown here is derived from an EMBL/GenBank/DDBJ whole genome shotgun (WGS) entry which is preliminary data.</text>
</comment>
<evidence type="ECO:0000259" key="1">
    <source>
        <dbReference type="Pfam" id="PF00534"/>
    </source>
</evidence>
<gene>
    <name evidence="3" type="ORF">FHS19_003719</name>
</gene>
<dbReference type="Gene3D" id="3.40.50.2000">
    <property type="entry name" value="Glycogen Phosphorylase B"/>
    <property type="match status" value="2"/>
</dbReference>
<sequence>MRNNIVIAHSLYTPNIIGGAEVSTQILAETMAKKYSVKVITVGPQNERKVSKELVNEIEVLRLHHANLYWLGDTDRSKSTLDKIRWRFNDVYNIKQYKVIKSILKEESPKILHTQNLPGLSLSIWRAAKELNIPIVHTLRDFSLLEPVPIKSYSHLYQRIARSLSRSVSKVIGISNDVLDKHLQMGYFPNAIPYIIPNVVEDKLENRDLYIKKELSHLSPLMIGYFGQLSSVKGIEYLIQAVQSLPSYIVGKLLIFGEGPEREHLEELSNEDKRIQFMGKLDRTEVSREMSRVDLTVVPSIWDEPFGRVIIESYQVGTNVLASNVGGIPEVLIEKDLNLFKPKDSNSISQAILEYYHLPLDHKVEMKCKCYEHSKKFNTSSLFLEHEKIYQNLIYVK</sequence>
<reference evidence="3 4" key="1">
    <citation type="submission" date="2020-08" db="EMBL/GenBank/DDBJ databases">
        <title>Genomic Encyclopedia of Type Strains, Phase III (KMG-III): the genomes of soil and plant-associated and newly described type strains.</title>
        <authorList>
            <person name="Whitman W."/>
        </authorList>
    </citation>
    <scope>NUCLEOTIDE SEQUENCE [LARGE SCALE GENOMIC DNA]</scope>
    <source>
        <strain evidence="3 4">CECT 5831</strain>
    </source>
</reference>
<dbReference type="RefSeq" id="WP_183583285.1">
    <property type="nucleotide sequence ID" value="NZ_JACHXJ010000003.1"/>
</dbReference>
<evidence type="ECO:0000313" key="3">
    <source>
        <dbReference type="EMBL" id="MBB3129044.1"/>
    </source>
</evidence>
<dbReference type="InterPro" id="IPR028098">
    <property type="entry name" value="Glyco_trans_4-like_N"/>
</dbReference>
<keyword evidence="3" id="KW-0808">Transferase</keyword>
<dbReference type="Proteomes" id="UP000517523">
    <property type="component" value="Unassembled WGS sequence"/>
</dbReference>
<accession>A0A839TPY2</accession>
<dbReference type="PANTHER" id="PTHR12526">
    <property type="entry name" value="GLYCOSYLTRANSFERASE"/>
    <property type="match status" value="1"/>
</dbReference>
<proteinExistence type="predicted"/>
<evidence type="ECO:0000259" key="2">
    <source>
        <dbReference type="Pfam" id="PF13439"/>
    </source>
</evidence>
<dbReference type="CDD" id="cd03823">
    <property type="entry name" value="GT4_ExpE7-like"/>
    <property type="match status" value="1"/>
</dbReference>
<dbReference type="EMBL" id="JACHXJ010000003">
    <property type="protein sequence ID" value="MBB3129044.1"/>
    <property type="molecule type" value="Genomic_DNA"/>
</dbReference>
<dbReference type="AlphaFoldDB" id="A0A839TPY2"/>
<dbReference type="Pfam" id="PF00534">
    <property type="entry name" value="Glycos_transf_1"/>
    <property type="match status" value="1"/>
</dbReference>
<dbReference type="InterPro" id="IPR001296">
    <property type="entry name" value="Glyco_trans_1"/>
</dbReference>
<dbReference type="Pfam" id="PF13439">
    <property type="entry name" value="Glyco_transf_4"/>
    <property type="match status" value="1"/>
</dbReference>
<name>A0A839TPY2_9BACL</name>
<organism evidence="3 4">
    <name type="scientific">Paenibacillus rhizosphaerae</name>
    <dbReference type="NCBI Taxonomy" id="297318"/>
    <lineage>
        <taxon>Bacteria</taxon>
        <taxon>Bacillati</taxon>
        <taxon>Bacillota</taxon>
        <taxon>Bacilli</taxon>
        <taxon>Bacillales</taxon>
        <taxon>Paenibacillaceae</taxon>
        <taxon>Paenibacillus</taxon>
    </lineage>
</organism>
<feature type="domain" description="Glycosyl transferase family 1" evidence="1">
    <location>
        <begin position="208"/>
        <end position="365"/>
    </location>
</feature>
<dbReference type="SUPFAM" id="SSF53756">
    <property type="entry name" value="UDP-Glycosyltransferase/glycogen phosphorylase"/>
    <property type="match status" value="1"/>
</dbReference>
<feature type="domain" description="Glycosyltransferase subfamily 4-like N-terminal" evidence="2">
    <location>
        <begin position="17"/>
        <end position="201"/>
    </location>
</feature>
<evidence type="ECO:0000313" key="4">
    <source>
        <dbReference type="Proteomes" id="UP000517523"/>
    </source>
</evidence>
<dbReference type="GO" id="GO:0016757">
    <property type="term" value="F:glycosyltransferase activity"/>
    <property type="evidence" value="ECO:0007669"/>
    <property type="project" value="InterPro"/>
</dbReference>
<protein>
    <submittedName>
        <fullName evidence="3">Glycosyltransferase involved in cell wall biosynthesis</fullName>
    </submittedName>
</protein>